<dbReference type="EMBL" id="AAYY01000011">
    <property type="protein sequence ID" value="EDP42482.1"/>
    <property type="molecule type" value="Genomic_DNA"/>
</dbReference>
<dbReference type="GeneID" id="5854002"/>
<organism evidence="4 5">
    <name type="scientific">Malassezia globosa (strain ATCC MYA-4612 / CBS 7966)</name>
    <name type="common">Dandruff-associated fungus</name>
    <dbReference type="NCBI Taxonomy" id="425265"/>
    <lineage>
        <taxon>Eukaryota</taxon>
        <taxon>Fungi</taxon>
        <taxon>Dikarya</taxon>
        <taxon>Basidiomycota</taxon>
        <taxon>Ustilaginomycotina</taxon>
        <taxon>Malasseziomycetes</taxon>
        <taxon>Malasseziales</taxon>
        <taxon>Malasseziaceae</taxon>
        <taxon>Malassezia</taxon>
    </lineage>
</organism>
<sequence>MLARTPPPLVIEVRDARLPFTSINPKFEEALQSAPSAKERVRISSQTYMSGWAARRLVVYTKRDQIERAWEGPIVRALAKHTHDDHVMFVDTRKKNDVQRVYDWVCARAKLLSKAAAKAGVRQASNSMRHSHLSGAARYTSTPETGVRLLVVGMPNVGKSSLLNALRFVGTGKKSAASTHPHPGHTRKVTGTVRITPSAPSLAQLDMSEGIDMKRLVAREAHRPPSVYVYDTPGIMVPFLGSAEHGGPERALKLAITGCMKQTLFSAEELADYLLFRMNRRYLYARAHGSDALPAYTALMSEPKLTDDNTEFLSCVAGKAPGARQQGGTMNLSVAAEFVISQFQRGVLGSRELDLALNEEDLPPSISLSTSSSTPAAPSMSLDDQVAVRLLAHLASVSQDLQEPA</sequence>
<dbReference type="OMA" id="PGHTRKV"/>
<dbReference type="Proteomes" id="UP000008837">
    <property type="component" value="Unassembled WGS sequence"/>
</dbReference>
<dbReference type="RefSeq" id="XP_001729696.1">
    <property type="nucleotide sequence ID" value="XM_001729644.1"/>
</dbReference>
<evidence type="ECO:0000256" key="2">
    <source>
        <dbReference type="ARBA" id="ARBA00023134"/>
    </source>
</evidence>
<evidence type="ECO:0000313" key="4">
    <source>
        <dbReference type="EMBL" id="EDP42482.1"/>
    </source>
</evidence>
<dbReference type="OrthoDB" id="269151at2759"/>
<keyword evidence="5" id="KW-1185">Reference proteome</keyword>
<keyword evidence="2" id="KW-0342">GTP-binding</keyword>
<evidence type="ECO:0000313" key="5">
    <source>
        <dbReference type="Proteomes" id="UP000008837"/>
    </source>
</evidence>
<keyword evidence="1" id="KW-0547">Nucleotide-binding</keyword>
<dbReference type="InterPro" id="IPR006073">
    <property type="entry name" value="GTP-bd"/>
</dbReference>
<dbReference type="Gene3D" id="3.40.50.300">
    <property type="entry name" value="P-loop containing nucleotide triphosphate hydrolases"/>
    <property type="match status" value="1"/>
</dbReference>
<dbReference type="VEuPathDB" id="FungiDB:MGL_3240"/>
<dbReference type="InterPro" id="IPR023179">
    <property type="entry name" value="GTP-bd_ortho_bundle_sf"/>
</dbReference>
<dbReference type="GO" id="GO:0005739">
    <property type="term" value="C:mitochondrion"/>
    <property type="evidence" value="ECO:0007669"/>
    <property type="project" value="TreeGrafter"/>
</dbReference>
<protein>
    <recommendedName>
        <fullName evidence="3">G domain-containing protein</fullName>
    </recommendedName>
</protein>
<comment type="caution">
    <text evidence="4">The sequence shown here is derived from an EMBL/GenBank/DDBJ whole genome shotgun (WGS) entry which is preliminary data.</text>
</comment>
<dbReference type="GO" id="GO:0032543">
    <property type="term" value="P:mitochondrial translation"/>
    <property type="evidence" value="ECO:0007669"/>
    <property type="project" value="TreeGrafter"/>
</dbReference>
<accession>A8Q8B4</accession>
<evidence type="ECO:0000259" key="3">
    <source>
        <dbReference type="Pfam" id="PF01926"/>
    </source>
</evidence>
<feature type="domain" description="G" evidence="3">
    <location>
        <begin position="149"/>
        <end position="253"/>
    </location>
</feature>
<name>A8Q8B4_MALGO</name>
<dbReference type="PANTHER" id="PTHR45782">
    <property type="entry name" value="MITOCHONDRIAL RIBOSOME-ASSOCIATED GTPASE 1"/>
    <property type="match status" value="1"/>
</dbReference>
<dbReference type="FunCoup" id="A8Q8B4">
    <property type="interactions" value="335"/>
</dbReference>
<dbReference type="KEGG" id="mgl:MGL_3240"/>
<dbReference type="GO" id="GO:0005525">
    <property type="term" value="F:GTP binding"/>
    <property type="evidence" value="ECO:0007669"/>
    <property type="project" value="UniProtKB-KW"/>
</dbReference>
<gene>
    <name evidence="4" type="ORF">MGL_3240</name>
</gene>
<dbReference type="InterPro" id="IPR027417">
    <property type="entry name" value="P-loop_NTPase"/>
</dbReference>
<dbReference type="STRING" id="425265.A8Q8B4"/>
<dbReference type="SUPFAM" id="SSF52540">
    <property type="entry name" value="P-loop containing nucleoside triphosphate hydrolases"/>
    <property type="match status" value="2"/>
</dbReference>
<evidence type="ECO:0000256" key="1">
    <source>
        <dbReference type="ARBA" id="ARBA00022741"/>
    </source>
</evidence>
<reference evidence="4 5" key="1">
    <citation type="journal article" date="2007" name="Proc. Natl. Acad. Sci. U.S.A.">
        <title>Dandruff-associated Malassezia genomes reveal convergent and divergent virulence traits shared with plant and human fungal pathogens.</title>
        <authorList>
            <person name="Xu J."/>
            <person name="Saunders C.W."/>
            <person name="Hu P."/>
            <person name="Grant R.A."/>
            <person name="Boekhout T."/>
            <person name="Kuramae E.E."/>
            <person name="Kronstad J.W."/>
            <person name="Deangelis Y.M."/>
            <person name="Reeder N.L."/>
            <person name="Johnstone K.R."/>
            <person name="Leland M."/>
            <person name="Fieno A.M."/>
            <person name="Begley W.M."/>
            <person name="Sun Y."/>
            <person name="Lacey M.P."/>
            <person name="Chaudhary T."/>
            <person name="Keough T."/>
            <person name="Chu L."/>
            <person name="Sears R."/>
            <person name="Yuan B."/>
            <person name="Dawson T.L.Jr."/>
        </authorList>
    </citation>
    <scope>NUCLEOTIDE SEQUENCE [LARGE SCALE GENOMIC DNA]</scope>
    <source>
        <strain evidence="5">ATCC MYA-4612 / CBS 7966</strain>
    </source>
</reference>
<dbReference type="Pfam" id="PF01926">
    <property type="entry name" value="MMR_HSR1"/>
    <property type="match status" value="1"/>
</dbReference>
<proteinExistence type="predicted"/>
<dbReference type="PANTHER" id="PTHR45782:SF4">
    <property type="entry name" value="MITOCHONDRIAL RIBOSOME-ASSOCIATED GTPASE 1"/>
    <property type="match status" value="1"/>
</dbReference>
<dbReference type="Gene3D" id="1.10.1580.10">
    <property type="match status" value="1"/>
</dbReference>
<dbReference type="AlphaFoldDB" id="A8Q8B4"/>
<dbReference type="InParanoid" id="A8Q8B4"/>
<dbReference type="GO" id="GO:0003924">
    <property type="term" value="F:GTPase activity"/>
    <property type="evidence" value="ECO:0007669"/>
    <property type="project" value="TreeGrafter"/>
</dbReference>